<evidence type="ECO:0000313" key="12">
    <source>
        <dbReference type="EMBL" id="MCU4975555.1"/>
    </source>
</evidence>
<dbReference type="EMBL" id="JAOPKA010000021">
    <property type="protein sequence ID" value="MCU4744043.1"/>
    <property type="molecule type" value="Genomic_DNA"/>
</dbReference>
<evidence type="ECO:0000259" key="9">
    <source>
        <dbReference type="PROSITE" id="PS50893"/>
    </source>
</evidence>
<evidence type="ECO:0000313" key="11">
    <source>
        <dbReference type="EMBL" id="MCU4744043.1"/>
    </source>
</evidence>
<dbReference type="SUPFAM" id="SSF90123">
    <property type="entry name" value="ABC transporter transmembrane region"/>
    <property type="match status" value="1"/>
</dbReference>
<feature type="transmembrane region" description="Helical" evidence="8">
    <location>
        <begin position="196"/>
        <end position="216"/>
    </location>
</feature>
<dbReference type="Gene3D" id="3.40.50.300">
    <property type="entry name" value="P-loop containing nucleotide triphosphate hydrolases"/>
    <property type="match status" value="1"/>
</dbReference>
<keyword evidence="5 11" id="KW-0067">ATP-binding</keyword>
<dbReference type="SUPFAM" id="SSF52540">
    <property type="entry name" value="P-loop containing nucleoside triphosphate hydrolases"/>
    <property type="match status" value="1"/>
</dbReference>
<reference evidence="11 13" key="1">
    <citation type="submission" date="2022-09" db="EMBL/GenBank/DDBJ databases">
        <title>Enrichment on poylsaccharides allowed isolation of novel metabolic and taxonomic groups of Haloarchaea.</title>
        <authorList>
            <person name="Sorokin D.Y."/>
            <person name="Elcheninov A.G."/>
            <person name="Khizhniak T.V."/>
            <person name="Kolganova T.V."/>
            <person name="Kublanov I.V."/>
        </authorList>
    </citation>
    <scope>NUCLEOTIDE SEQUENCE</scope>
    <source>
        <strain evidence="12 13">AArc-m2/3/4</strain>
        <strain evidence="11">AArc-xg1-1</strain>
    </source>
</reference>
<dbReference type="EMBL" id="JAOPKB010000020">
    <property type="protein sequence ID" value="MCU4975555.1"/>
    <property type="molecule type" value="Genomic_DNA"/>
</dbReference>
<sequence length="640" mass="71535">MSTEPTPDSTVLDEYRDEVSRPILRLFTQYGRPQLHWFTIGVITSTLARFLGLVPPIILGIAIDSVFNDDEAYSLPLVPDGWIPGTESGQFWLSVGLMGGAMVLAAIMHFFRMSTLNLFSHRVKHEVRTDTYRTMQRLDMDFFNQMQTGQLMSILNNDTNRLELFLDNMTDSAIQLAVLVVGIGGVLFWMNWQLAFVTLFVIPVAALFTYWFMSLVEEMYVDIRQTVGDLNSRLENNLGGIEVIKSATTEEYEGERVEDSSYEYFRQHWRALRMNFVYRPGLQILTSIAFVSTFVVGGIWVVSGPPGPFTGTLSVGELVTFLLLTQQLVDPLAQMSEVIDRYEDAKASSSRIFALMSIPVTIKSDPDAADLGNVEGRVEYDDVTFAYGDDEPVLHDIDFDVDPGQTVGLVGPTGAGKTTILKLLLRLYDVSDGEVRVDGHDVRDVTLDSLRDQIGYVSQSPFLFDGTVEENITYGAFDASDEEIERAAKRAEAHDFISKMPEGYDTRVGERGVMLSGGQRQRICIARTILNDPAILIFDEATSAVDTETEMLIQRSLDDLTEDRTTFIIAHRLSTVRKADEILVVEDGRIVERGDHDDLLAEDGLYANLWSVQAGEMDALDADFIEQASQRAAMGVQDED</sequence>
<comment type="subcellular location">
    <subcellularLocation>
        <location evidence="1">Membrane</location>
        <topology evidence="1">Multi-pass membrane protein</topology>
    </subcellularLocation>
</comment>
<evidence type="ECO:0000256" key="4">
    <source>
        <dbReference type="ARBA" id="ARBA00022741"/>
    </source>
</evidence>
<dbReference type="RefSeq" id="WP_338005851.1">
    <property type="nucleotide sequence ID" value="NZ_JAOPKA010000021.1"/>
</dbReference>
<feature type="transmembrane region" description="Helical" evidence="8">
    <location>
        <begin position="91"/>
        <end position="111"/>
    </location>
</feature>
<feature type="transmembrane region" description="Helical" evidence="8">
    <location>
        <begin position="173"/>
        <end position="190"/>
    </location>
</feature>
<dbReference type="PROSITE" id="PS50893">
    <property type="entry name" value="ABC_TRANSPORTER_2"/>
    <property type="match status" value="1"/>
</dbReference>
<keyword evidence="13" id="KW-1185">Reference proteome</keyword>
<dbReference type="InterPro" id="IPR003593">
    <property type="entry name" value="AAA+_ATPase"/>
</dbReference>
<organism evidence="11 14">
    <name type="scientific">Natronoglomus mannanivorans</name>
    <dbReference type="NCBI Taxonomy" id="2979990"/>
    <lineage>
        <taxon>Archaea</taxon>
        <taxon>Methanobacteriati</taxon>
        <taxon>Methanobacteriota</taxon>
        <taxon>Stenosarchaea group</taxon>
        <taxon>Halobacteria</taxon>
        <taxon>Halobacteriales</taxon>
        <taxon>Natrialbaceae</taxon>
        <taxon>Natronoglomus</taxon>
    </lineage>
</organism>
<dbReference type="PANTHER" id="PTHR43394">
    <property type="entry name" value="ATP-DEPENDENT PERMEASE MDL1, MITOCHONDRIAL"/>
    <property type="match status" value="1"/>
</dbReference>
<accession>A0AAP2Z3U2</accession>
<evidence type="ECO:0000259" key="10">
    <source>
        <dbReference type="PROSITE" id="PS50929"/>
    </source>
</evidence>
<gene>
    <name evidence="12" type="ORF">OB955_22980</name>
    <name evidence="11" type="ORF">OB960_21925</name>
</gene>
<evidence type="ECO:0000313" key="13">
    <source>
        <dbReference type="Proteomes" id="UP001320972"/>
    </source>
</evidence>
<evidence type="ECO:0000256" key="2">
    <source>
        <dbReference type="ARBA" id="ARBA00022448"/>
    </source>
</evidence>
<keyword evidence="2" id="KW-0813">Transport</keyword>
<dbReference type="InterPro" id="IPR003439">
    <property type="entry name" value="ABC_transporter-like_ATP-bd"/>
</dbReference>
<dbReference type="InterPro" id="IPR036640">
    <property type="entry name" value="ABC1_TM_sf"/>
</dbReference>
<evidence type="ECO:0000256" key="8">
    <source>
        <dbReference type="SAM" id="Phobius"/>
    </source>
</evidence>
<dbReference type="SMART" id="SM00382">
    <property type="entry name" value="AAA"/>
    <property type="match status" value="1"/>
</dbReference>
<feature type="domain" description="ABC transmembrane type-1" evidence="10">
    <location>
        <begin position="40"/>
        <end position="344"/>
    </location>
</feature>
<dbReference type="FunFam" id="3.40.50.300:FF:000287">
    <property type="entry name" value="Multidrug ABC transporter ATP-binding protein"/>
    <property type="match status" value="1"/>
</dbReference>
<dbReference type="InterPro" id="IPR039421">
    <property type="entry name" value="Type_1_exporter"/>
</dbReference>
<evidence type="ECO:0000256" key="5">
    <source>
        <dbReference type="ARBA" id="ARBA00022840"/>
    </source>
</evidence>
<dbReference type="InterPro" id="IPR027417">
    <property type="entry name" value="P-loop_NTPase"/>
</dbReference>
<dbReference type="Pfam" id="PF00664">
    <property type="entry name" value="ABC_membrane"/>
    <property type="match status" value="1"/>
</dbReference>
<dbReference type="AlphaFoldDB" id="A0AAP2Z3U2"/>
<keyword evidence="4" id="KW-0547">Nucleotide-binding</keyword>
<feature type="transmembrane region" description="Helical" evidence="8">
    <location>
        <begin position="276"/>
        <end position="302"/>
    </location>
</feature>
<dbReference type="Proteomes" id="UP001321018">
    <property type="component" value="Unassembled WGS sequence"/>
</dbReference>
<name>A0AAP2Z3U2_9EURY</name>
<evidence type="ECO:0000256" key="6">
    <source>
        <dbReference type="ARBA" id="ARBA00022989"/>
    </source>
</evidence>
<dbReference type="GO" id="GO:0015421">
    <property type="term" value="F:ABC-type oligopeptide transporter activity"/>
    <property type="evidence" value="ECO:0007669"/>
    <property type="project" value="TreeGrafter"/>
</dbReference>
<evidence type="ECO:0000256" key="7">
    <source>
        <dbReference type="ARBA" id="ARBA00023136"/>
    </source>
</evidence>
<proteinExistence type="predicted"/>
<evidence type="ECO:0000313" key="14">
    <source>
        <dbReference type="Proteomes" id="UP001321018"/>
    </source>
</evidence>
<feature type="transmembrane region" description="Helical" evidence="8">
    <location>
        <begin position="35"/>
        <end position="63"/>
    </location>
</feature>
<evidence type="ECO:0000256" key="3">
    <source>
        <dbReference type="ARBA" id="ARBA00022692"/>
    </source>
</evidence>
<dbReference type="Gene3D" id="1.20.1560.10">
    <property type="entry name" value="ABC transporter type 1, transmembrane domain"/>
    <property type="match status" value="1"/>
</dbReference>
<dbReference type="PROSITE" id="PS50929">
    <property type="entry name" value="ABC_TM1F"/>
    <property type="match status" value="1"/>
</dbReference>
<dbReference type="Proteomes" id="UP001320972">
    <property type="component" value="Unassembled WGS sequence"/>
</dbReference>
<evidence type="ECO:0000256" key="1">
    <source>
        <dbReference type="ARBA" id="ARBA00004141"/>
    </source>
</evidence>
<keyword evidence="7 8" id="KW-0472">Membrane</keyword>
<dbReference type="InterPro" id="IPR017871">
    <property type="entry name" value="ABC_transporter-like_CS"/>
</dbReference>
<dbReference type="PROSITE" id="PS00211">
    <property type="entry name" value="ABC_TRANSPORTER_1"/>
    <property type="match status" value="1"/>
</dbReference>
<dbReference type="GO" id="GO:0005524">
    <property type="term" value="F:ATP binding"/>
    <property type="evidence" value="ECO:0007669"/>
    <property type="project" value="UniProtKB-KW"/>
</dbReference>
<dbReference type="GO" id="GO:0016887">
    <property type="term" value="F:ATP hydrolysis activity"/>
    <property type="evidence" value="ECO:0007669"/>
    <property type="project" value="InterPro"/>
</dbReference>
<dbReference type="InterPro" id="IPR011527">
    <property type="entry name" value="ABC1_TM_dom"/>
</dbReference>
<keyword evidence="3 8" id="KW-0812">Transmembrane</keyword>
<comment type="caution">
    <text evidence="11">The sequence shown here is derived from an EMBL/GenBank/DDBJ whole genome shotgun (WGS) entry which is preliminary data.</text>
</comment>
<keyword evidence="6 8" id="KW-1133">Transmembrane helix</keyword>
<dbReference type="CDD" id="cd03251">
    <property type="entry name" value="ABCC_MsbA"/>
    <property type="match status" value="1"/>
</dbReference>
<dbReference type="GO" id="GO:0016020">
    <property type="term" value="C:membrane"/>
    <property type="evidence" value="ECO:0007669"/>
    <property type="project" value="UniProtKB-SubCell"/>
</dbReference>
<dbReference type="CDD" id="cd18565">
    <property type="entry name" value="ABC_6TM_exporter_like"/>
    <property type="match status" value="1"/>
</dbReference>
<dbReference type="PANTHER" id="PTHR43394:SF1">
    <property type="entry name" value="ATP-BINDING CASSETTE SUB-FAMILY B MEMBER 10, MITOCHONDRIAL"/>
    <property type="match status" value="1"/>
</dbReference>
<protein>
    <submittedName>
        <fullName evidence="11">ABC transporter ATP-binding protein/permease</fullName>
    </submittedName>
</protein>
<feature type="domain" description="ABC transporter" evidence="9">
    <location>
        <begin position="378"/>
        <end position="612"/>
    </location>
</feature>
<dbReference type="Pfam" id="PF00005">
    <property type="entry name" value="ABC_tran"/>
    <property type="match status" value="1"/>
</dbReference>